<dbReference type="EMBL" id="CP022743">
    <property type="protein sequence ID" value="ASU33163.1"/>
    <property type="molecule type" value="Genomic_DNA"/>
</dbReference>
<evidence type="ECO:0000313" key="2">
    <source>
        <dbReference type="EMBL" id="ASU33163.1"/>
    </source>
</evidence>
<protein>
    <recommendedName>
        <fullName evidence="1">Peptidase S24/S26A/S26B/S26C domain-containing protein</fullName>
    </recommendedName>
</protein>
<dbReference type="AlphaFoldDB" id="A0A223NTH2"/>
<sequence length="258" mass="29928">MKYCDTNIKKYLYLNKEKIKIFFIVMDEQAKPNKIKTIRPETLEFIILYNQLRGKAFNGNAELAEALGFNSPSSITEIIKSRQNIDPEKLKIFKEKYSDFLLAKKNTAYSETSVAKRVFEGIPMYEIIATASGVEVYNDINDTRPVGHMNFPGIEECDFALPVWGHSMYPYLENGCWVALKIIHDKKILPGEVYYIEWGDYRMYKRLLVGDNDDEVIAHSDNVTEMVGSRLKYAPFVIKIEEIKKLCLVKDIHKKHNH</sequence>
<gene>
    <name evidence="2" type="ORF">MuYL_1265</name>
</gene>
<dbReference type="CDD" id="cd06529">
    <property type="entry name" value="S24_LexA-like"/>
    <property type="match status" value="1"/>
</dbReference>
<reference evidence="2 3" key="1">
    <citation type="submission" date="2017-08" db="EMBL/GenBank/DDBJ databases">
        <title>Complete genome sequence of Mucilaginibacter sp. strain BJC16-A31.</title>
        <authorList>
            <consortium name="Henan University of Science and Technology"/>
            <person name="You X."/>
        </authorList>
    </citation>
    <scope>NUCLEOTIDE SEQUENCE [LARGE SCALE GENOMIC DNA]</scope>
    <source>
        <strain evidence="2 3">BJC16-A31</strain>
    </source>
</reference>
<dbReference type="InterPro" id="IPR039418">
    <property type="entry name" value="LexA-like"/>
</dbReference>
<dbReference type="Pfam" id="PF00717">
    <property type="entry name" value="Peptidase_S24"/>
    <property type="match status" value="1"/>
</dbReference>
<keyword evidence="3" id="KW-1185">Reference proteome</keyword>
<evidence type="ECO:0000313" key="3">
    <source>
        <dbReference type="Proteomes" id="UP000215002"/>
    </source>
</evidence>
<dbReference type="SUPFAM" id="SSF51306">
    <property type="entry name" value="LexA/Signal peptidase"/>
    <property type="match status" value="1"/>
</dbReference>
<organism evidence="2 3">
    <name type="scientific">Mucilaginibacter xinganensis</name>
    <dbReference type="NCBI Taxonomy" id="1234841"/>
    <lineage>
        <taxon>Bacteria</taxon>
        <taxon>Pseudomonadati</taxon>
        <taxon>Bacteroidota</taxon>
        <taxon>Sphingobacteriia</taxon>
        <taxon>Sphingobacteriales</taxon>
        <taxon>Sphingobacteriaceae</taxon>
        <taxon>Mucilaginibacter</taxon>
    </lineage>
</organism>
<dbReference type="InterPro" id="IPR036286">
    <property type="entry name" value="LexA/Signal_pep-like_sf"/>
</dbReference>
<dbReference type="InterPro" id="IPR015927">
    <property type="entry name" value="Peptidase_S24_S26A/B/C"/>
</dbReference>
<dbReference type="KEGG" id="muc:MuYL_1265"/>
<dbReference type="Proteomes" id="UP000215002">
    <property type="component" value="Chromosome"/>
</dbReference>
<accession>A0A223NTH2</accession>
<proteinExistence type="predicted"/>
<evidence type="ECO:0000259" key="1">
    <source>
        <dbReference type="Pfam" id="PF00717"/>
    </source>
</evidence>
<feature type="domain" description="Peptidase S24/S26A/S26B/S26C" evidence="1">
    <location>
        <begin position="123"/>
        <end position="222"/>
    </location>
</feature>
<dbReference type="Gene3D" id="2.10.109.10">
    <property type="entry name" value="Umud Fragment, subunit A"/>
    <property type="match status" value="1"/>
</dbReference>
<name>A0A223NTH2_9SPHI</name>